<organism evidence="2 3">
    <name type="scientific">Leptospira fletcheri</name>
    <dbReference type="NCBI Taxonomy" id="2484981"/>
    <lineage>
        <taxon>Bacteria</taxon>
        <taxon>Pseudomonadati</taxon>
        <taxon>Spirochaetota</taxon>
        <taxon>Spirochaetia</taxon>
        <taxon>Leptospirales</taxon>
        <taxon>Leptospiraceae</taxon>
        <taxon>Leptospira</taxon>
    </lineage>
</organism>
<dbReference type="InterPro" id="IPR013078">
    <property type="entry name" value="His_Pase_superF_clade-1"/>
</dbReference>
<feature type="compositionally biased region" description="Basic and acidic residues" evidence="1">
    <location>
        <begin position="7"/>
        <end position="22"/>
    </location>
</feature>
<proteinExistence type="predicted"/>
<sequence>MKIIIARHGEAEPDSPDGRDSSRVLTPKGKADVEKMARFFLTGFKIKKIYHSPFVRTSQTAQIYENVLKPEQETESLEFLLPGEEYSQACSLLKDYTNSDAILVVGHSPDISIFSEKLLGISGVGKSFLFTPGSALAVNVPREKFLGGQIIWFVSPDFLC</sequence>
<comment type="caution">
    <text evidence="2">The sequence shown here is derived from an EMBL/GenBank/DDBJ whole genome shotgun (WGS) entry which is preliminary data.</text>
</comment>
<dbReference type="NCBIfam" id="TIGR00249">
    <property type="entry name" value="sixA"/>
    <property type="match status" value="1"/>
</dbReference>
<dbReference type="OrthoDB" id="9810154at2"/>
<dbReference type="Gene3D" id="3.40.50.1240">
    <property type="entry name" value="Phosphoglycerate mutase-like"/>
    <property type="match status" value="1"/>
</dbReference>
<evidence type="ECO:0000256" key="1">
    <source>
        <dbReference type="SAM" id="MobiDB-lite"/>
    </source>
</evidence>
<dbReference type="RefSeq" id="WP_135766818.1">
    <property type="nucleotide sequence ID" value="NZ_RQET01000004.1"/>
</dbReference>
<feature type="region of interest" description="Disordered" evidence="1">
    <location>
        <begin position="6"/>
        <end position="27"/>
    </location>
</feature>
<dbReference type="InterPro" id="IPR029033">
    <property type="entry name" value="His_PPase_superfam"/>
</dbReference>
<protein>
    <submittedName>
        <fullName evidence="2">Phosphohistidine phosphatase SixA</fullName>
    </submittedName>
</protein>
<keyword evidence="3" id="KW-1185">Reference proteome</keyword>
<dbReference type="SMART" id="SM00855">
    <property type="entry name" value="PGAM"/>
    <property type="match status" value="1"/>
</dbReference>
<name>A0A4R9GHE7_9LEPT</name>
<dbReference type="GO" id="GO:0101006">
    <property type="term" value="F:protein histidine phosphatase activity"/>
    <property type="evidence" value="ECO:0007669"/>
    <property type="project" value="InterPro"/>
</dbReference>
<dbReference type="CDD" id="cd07067">
    <property type="entry name" value="HP_PGM_like"/>
    <property type="match status" value="1"/>
</dbReference>
<dbReference type="AlphaFoldDB" id="A0A4R9GHE7"/>
<dbReference type="Proteomes" id="UP000298458">
    <property type="component" value="Unassembled WGS sequence"/>
</dbReference>
<accession>A0A4R9GHE7</accession>
<evidence type="ECO:0000313" key="2">
    <source>
        <dbReference type="EMBL" id="TGK11413.1"/>
    </source>
</evidence>
<dbReference type="Pfam" id="PF00300">
    <property type="entry name" value="His_Phos_1"/>
    <property type="match status" value="1"/>
</dbReference>
<dbReference type="EMBL" id="RQET01000004">
    <property type="protein sequence ID" value="TGK11413.1"/>
    <property type="molecule type" value="Genomic_DNA"/>
</dbReference>
<dbReference type="GO" id="GO:0005737">
    <property type="term" value="C:cytoplasm"/>
    <property type="evidence" value="ECO:0007669"/>
    <property type="project" value="InterPro"/>
</dbReference>
<reference evidence="2" key="1">
    <citation type="journal article" date="2019" name="PLoS Negl. Trop. Dis.">
        <title>Revisiting the worldwide diversity of Leptospira species in the environment.</title>
        <authorList>
            <person name="Vincent A.T."/>
            <person name="Schiettekatte O."/>
            <person name="Bourhy P."/>
            <person name="Veyrier F.J."/>
            <person name="Picardeau M."/>
        </authorList>
    </citation>
    <scope>NUCLEOTIDE SEQUENCE [LARGE SCALE GENOMIC DNA]</scope>
    <source>
        <strain evidence="2">SSW15</strain>
    </source>
</reference>
<dbReference type="InterPro" id="IPR004449">
    <property type="entry name" value="SixA"/>
</dbReference>
<dbReference type="SUPFAM" id="SSF53254">
    <property type="entry name" value="Phosphoglycerate mutase-like"/>
    <property type="match status" value="1"/>
</dbReference>
<gene>
    <name evidence="2" type="primary">sixA</name>
    <name evidence="2" type="ORF">EHO60_03605</name>
</gene>
<evidence type="ECO:0000313" key="3">
    <source>
        <dbReference type="Proteomes" id="UP000298458"/>
    </source>
</evidence>